<dbReference type="EMBL" id="CAXDID020000257">
    <property type="protein sequence ID" value="CAL6065748.1"/>
    <property type="molecule type" value="Genomic_DNA"/>
</dbReference>
<evidence type="ECO:0000313" key="3">
    <source>
        <dbReference type="EMBL" id="CAL6065748.1"/>
    </source>
</evidence>
<protein>
    <submittedName>
        <fullName evidence="3">Hypothetical_protein</fullName>
    </submittedName>
</protein>
<keyword evidence="5" id="KW-1185">Reference proteome</keyword>
<dbReference type="EMBL" id="CATOUU010001048">
    <property type="protein sequence ID" value="CAI9968767.1"/>
    <property type="molecule type" value="Genomic_DNA"/>
</dbReference>
<organism evidence="2">
    <name type="scientific">Hexamita inflata</name>
    <dbReference type="NCBI Taxonomy" id="28002"/>
    <lineage>
        <taxon>Eukaryota</taxon>
        <taxon>Metamonada</taxon>
        <taxon>Diplomonadida</taxon>
        <taxon>Hexamitidae</taxon>
        <taxon>Hexamitinae</taxon>
        <taxon>Hexamita</taxon>
    </lineage>
</organism>
<comment type="caution">
    <text evidence="2">The sequence shown here is derived from an EMBL/GenBank/DDBJ whole genome shotgun (WGS) entry which is preliminary data.</text>
</comment>
<gene>
    <name evidence="1" type="ORF">HINF_LOCUS42539</name>
    <name evidence="3" type="ORF">HINF_LOCUS51988</name>
    <name evidence="2" type="ORF">HINF_LOCUS56412</name>
    <name evidence="4" type="ORF">HINF_LOCUS75502</name>
</gene>
<name>A0AA86R3Q6_9EUKA</name>
<reference evidence="2" key="1">
    <citation type="submission" date="2023-06" db="EMBL/GenBank/DDBJ databases">
        <authorList>
            <person name="Kurt Z."/>
        </authorList>
    </citation>
    <scope>NUCLEOTIDE SEQUENCE</scope>
</reference>
<sequence>MQYFALNQTFTLAINQYLNWMADSMIKLYKFGNTLDKILLCCGIPDVSQLQLFCADSYCLQYERIQRKHRNLDYMISKLESKDRRYIDHASQQLNLFLCVRGIYEVLLKLENVGVLALAEELHLCNKYLSAFLNKHNQIVVTFVP</sequence>
<evidence type="ECO:0000313" key="1">
    <source>
        <dbReference type="EMBL" id="CAI9954894.1"/>
    </source>
</evidence>
<proteinExistence type="predicted"/>
<dbReference type="Proteomes" id="UP001642409">
    <property type="component" value="Unassembled WGS sequence"/>
</dbReference>
<evidence type="ECO:0000313" key="4">
    <source>
        <dbReference type="EMBL" id="CAL6109557.1"/>
    </source>
</evidence>
<reference evidence="3 5" key="2">
    <citation type="submission" date="2024-07" db="EMBL/GenBank/DDBJ databases">
        <authorList>
            <person name="Akdeniz Z."/>
        </authorList>
    </citation>
    <scope>NUCLEOTIDE SEQUENCE [LARGE SCALE GENOMIC DNA]</scope>
</reference>
<evidence type="ECO:0000313" key="5">
    <source>
        <dbReference type="Proteomes" id="UP001642409"/>
    </source>
</evidence>
<evidence type="ECO:0000313" key="2">
    <source>
        <dbReference type="EMBL" id="CAI9968767.1"/>
    </source>
</evidence>
<dbReference type="EMBL" id="CAXDID020000671">
    <property type="protein sequence ID" value="CAL6109557.1"/>
    <property type="molecule type" value="Genomic_DNA"/>
</dbReference>
<accession>A0AA86R3Q6</accession>
<dbReference type="AlphaFoldDB" id="A0AA86R3Q6"/>
<dbReference type="EMBL" id="CATOUU010000852">
    <property type="protein sequence ID" value="CAI9954894.1"/>
    <property type="molecule type" value="Genomic_DNA"/>
</dbReference>